<gene>
    <name evidence="8" type="ORF">KP79_PYT16267</name>
</gene>
<feature type="transmembrane region" description="Helical" evidence="6">
    <location>
        <begin position="57"/>
        <end position="79"/>
    </location>
</feature>
<evidence type="ECO:0000256" key="1">
    <source>
        <dbReference type="ARBA" id="ARBA00004141"/>
    </source>
</evidence>
<dbReference type="PANTHER" id="PTHR13439:SF2">
    <property type="entry name" value="TLC DOMAIN-CONTAINING PROTEIN 2"/>
    <property type="match status" value="1"/>
</dbReference>
<evidence type="ECO:0000256" key="2">
    <source>
        <dbReference type="ARBA" id="ARBA00022692"/>
    </source>
</evidence>
<feature type="transmembrane region" description="Helical" evidence="6">
    <location>
        <begin position="17"/>
        <end position="37"/>
    </location>
</feature>
<dbReference type="GO" id="GO:0097035">
    <property type="term" value="P:regulation of membrane lipid distribution"/>
    <property type="evidence" value="ECO:0007669"/>
    <property type="project" value="TreeGrafter"/>
</dbReference>
<dbReference type="GO" id="GO:0005886">
    <property type="term" value="C:plasma membrane"/>
    <property type="evidence" value="ECO:0007669"/>
    <property type="project" value="TreeGrafter"/>
</dbReference>
<keyword evidence="9" id="KW-1185">Reference proteome</keyword>
<feature type="transmembrane region" description="Helical" evidence="6">
    <location>
        <begin position="121"/>
        <end position="138"/>
    </location>
</feature>
<organism evidence="8 9">
    <name type="scientific">Mizuhopecten yessoensis</name>
    <name type="common">Japanese scallop</name>
    <name type="synonym">Patinopecten yessoensis</name>
    <dbReference type="NCBI Taxonomy" id="6573"/>
    <lineage>
        <taxon>Eukaryota</taxon>
        <taxon>Metazoa</taxon>
        <taxon>Spiralia</taxon>
        <taxon>Lophotrochozoa</taxon>
        <taxon>Mollusca</taxon>
        <taxon>Bivalvia</taxon>
        <taxon>Autobranchia</taxon>
        <taxon>Pteriomorphia</taxon>
        <taxon>Pectinida</taxon>
        <taxon>Pectinoidea</taxon>
        <taxon>Pectinidae</taxon>
        <taxon>Mizuhopecten</taxon>
    </lineage>
</organism>
<dbReference type="Pfam" id="PF03798">
    <property type="entry name" value="TRAM_LAG1_CLN8"/>
    <property type="match status" value="1"/>
</dbReference>
<dbReference type="AlphaFoldDB" id="A0A210R6U9"/>
<dbReference type="GO" id="GO:0007009">
    <property type="term" value="P:plasma membrane organization"/>
    <property type="evidence" value="ECO:0007669"/>
    <property type="project" value="TreeGrafter"/>
</dbReference>
<keyword evidence="4 5" id="KW-0472">Membrane</keyword>
<proteinExistence type="predicted"/>
<feature type="domain" description="TLC" evidence="7">
    <location>
        <begin position="49"/>
        <end position="243"/>
    </location>
</feature>
<evidence type="ECO:0000256" key="4">
    <source>
        <dbReference type="ARBA" id="ARBA00023136"/>
    </source>
</evidence>
<keyword evidence="3 6" id="KW-1133">Transmembrane helix</keyword>
<dbReference type="InterPro" id="IPR006634">
    <property type="entry name" value="TLC-dom"/>
</dbReference>
<feature type="transmembrane region" description="Helical" evidence="6">
    <location>
        <begin position="183"/>
        <end position="201"/>
    </location>
</feature>
<evidence type="ECO:0000313" key="9">
    <source>
        <dbReference type="Proteomes" id="UP000242188"/>
    </source>
</evidence>
<evidence type="ECO:0000256" key="3">
    <source>
        <dbReference type="ARBA" id="ARBA00022989"/>
    </source>
</evidence>
<dbReference type="Proteomes" id="UP000242188">
    <property type="component" value="Unassembled WGS sequence"/>
</dbReference>
<feature type="transmembrane region" description="Helical" evidence="6">
    <location>
        <begin position="91"/>
        <end position="109"/>
    </location>
</feature>
<evidence type="ECO:0000313" key="8">
    <source>
        <dbReference type="EMBL" id="OWF56664.1"/>
    </source>
</evidence>
<dbReference type="SMART" id="SM00724">
    <property type="entry name" value="TLC"/>
    <property type="match status" value="1"/>
</dbReference>
<dbReference type="EMBL" id="NEDP02000123">
    <property type="protein sequence ID" value="OWF56664.1"/>
    <property type="molecule type" value="Genomic_DNA"/>
</dbReference>
<feature type="transmembrane region" description="Helical" evidence="6">
    <location>
        <begin position="213"/>
        <end position="238"/>
    </location>
</feature>
<dbReference type="GO" id="GO:0055091">
    <property type="term" value="P:phospholipid homeostasis"/>
    <property type="evidence" value="ECO:0007669"/>
    <property type="project" value="TreeGrafter"/>
</dbReference>
<name>A0A210R6U9_MIZYE</name>
<dbReference type="PROSITE" id="PS50922">
    <property type="entry name" value="TLC"/>
    <property type="match status" value="1"/>
</dbReference>
<keyword evidence="2 5" id="KW-0812">Transmembrane</keyword>
<protein>
    <submittedName>
        <fullName evidence="8">TLC domain-containing protein 2</fullName>
    </submittedName>
</protein>
<comment type="caution">
    <text evidence="8">The sequence shown here is derived from an EMBL/GenBank/DDBJ whole genome shotgun (WGS) entry which is preliminary data.</text>
</comment>
<reference evidence="8 9" key="1">
    <citation type="journal article" date="2017" name="Nat. Ecol. Evol.">
        <title>Scallop genome provides insights into evolution of bilaterian karyotype and development.</title>
        <authorList>
            <person name="Wang S."/>
            <person name="Zhang J."/>
            <person name="Jiao W."/>
            <person name="Li J."/>
            <person name="Xun X."/>
            <person name="Sun Y."/>
            <person name="Guo X."/>
            <person name="Huan P."/>
            <person name="Dong B."/>
            <person name="Zhang L."/>
            <person name="Hu X."/>
            <person name="Sun X."/>
            <person name="Wang J."/>
            <person name="Zhao C."/>
            <person name="Wang Y."/>
            <person name="Wang D."/>
            <person name="Huang X."/>
            <person name="Wang R."/>
            <person name="Lv J."/>
            <person name="Li Y."/>
            <person name="Zhang Z."/>
            <person name="Liu B."/>
            <person name="Lu W."/>
            <person name="Hui Y."/>
            <person name="Liang J."/>
            <person name="Zhou Z."/>
            <person name="Hou R."/>
            <person name="Li X."/>
            <person name="Liu Y."/>
            <person name="Li H."/>
            <person name="Ning X."/>
            <person name="Lin Y."/>
            <person name="Zhao L."/>
            <person name="Xing Q."/>
            <person name="Dou J."/>
            <person name="Li Y."/>
            <person name="Mao J."/>
            <person name="Guo H."/>
            <person name="Dou H."/>
            <person name="Li T."/>
            <person name="Mu C."/>
            <person name="Jiang W."/>
            <person name="Fu Q."/>
            <person name="Fu X."/>
            <person name="Miao Y."/>
            <person name="Liu J."/>
            <person name="Yu Q."/>
            <person name="Li R."/>
            <person name="Liao H."/>
            <person name="Li X."/>
            <person name="Kong Y."/>
            <person name="Jiang Z."/>
            <person name="Chourrout D."/>
            <person name="Li R."/>
            <person name="Bao Z."/>
        </authorList>
    </citation>
    <scope>NUCLEOTIDE SEQUENCE [LARGE SCALE GENOMIC DNA]</scope>
    <source>
        <strain evidence="8 9">PY_sf001</strain>
    </source>
</reference>
<accession>A0A210R6U9</accession>
<dbReference type="GO" id="GO:0071709">
    <property type="term" value="P:membrane assembly"/>
    <property type="evidence" value="ECO:0007669"/>
    <property type="project" value="TreeGrafter"/>
</dbReference>
<evidence type="ECO:0000259" key="7">
    <source>
        <dbReference type="PROSITE" id="PS50922"/>
    </source>
</evidence>
<comment type="subcellular location">
    <subcellularLocation>
        <location evidence="1">Membrane</location>
        <topology evidence="1">Multi-pass membrane protein</topology>
    </subcellularLocation>
</comment>
<evidence type="ECO:0000256" key="5">
    <source>
        <dbReference type="PROSITE-ProRule" id="PRU00205"/>
    </source>
</evidence>
<evidence type="ECO:0000256" key="6">
    <source>
        <dbReference type="SAM" id="Phobius"/>
    </source>
</evidence>
<dbReference type="PANTHER" id="PTHR13439">
    <property type="entry name" value="CT120 PROTEIN"/>
    <property type="match status" value="1"/>
</dbReference>
<dbReference type="OrthoDB" id="10266980at2759"/>
<sequence length="253" mass="28995">METKIVQEIWPTELGGAPYGLTVVAVSAVIFYVLSLFSQHLTPSGLGKKIIWKWKNIATSFVHSVLSGTWACVCFYVKPEMAEDLISTYDTFAHTLIAVSVGYFIYDMWDMLVNQRTRQSYELMGHHVVIVVCFSIAIVTRIYVGYAVVALLIEINSIFLHLRQLMLICGISKHNSFYRFNSVVNLGTFIVFRISVMAWMSRWILINKDLIPLVFYSLGSLGLAILTIMNIILFYRLLQSDFIHKKDRCKQEE</sequence>
<dbReference type="InterPro" id="IPR050846">
    <property type="entry name" value="TLCD"/>
</dbReference>